<reference evidence="1 2" key="1">
    <citation type="journal article" date="2020" name="Mol. Biol. Evol.">
        <title>Distinct Expression and Methylation Patterns for Genes with Different Fates following a Single Whole-Genome Duplication in Flowering Plants.</title>
        <authorList>
            <person name="Shi T."/>
            <person name="Rahmani R.S."/>
            <person name="Gugger P.F."/>
            <person name="Wang M."/>
            <person name="Li H."/>
            <person name="Zhang Y."/>
            <person name="Li Z."/>
            <person name="Wang Q."/>
            <person name="Van de Peer Y."/>
            <person name="Marchal K."/>
            <person name="Chen J."/>
        </authorList>
    </citation>
    <scope>NUCLEOTIDE SEQUENCE [LARGE SCALE GENOMIC DNA]</scope>
    <source>
        <tissue evidence="1">Leaf</tissue>
    </source>
</reference>
<name>A0A822YMC6_NELNU</name>
<evidence type="ECO:0000313" key="2">
    <source>
        <dbReference type="Proteomes" id="UP000607653"/>
    </source>
</evidence>
<dbReference type="AlphaFoldDB" id="A0A822YMC6"/>
<organism evidence="1 2">
    <name type="scientific">Nelumbo nucifera</name>
    <name type="common">Sacred lotus</name>
    <dbReference type="NCBI Taxonomy" id="4432"/>
    <lineage>
        <taxon>Eukaryota</taxon>
        <taxon>Viridiplantae</taxon>
        <taxon>Streptophyta</taxon>
        <taxon>Embryophyta</taxon>
        <taxon>Tracheophyta</taxon>
        <taxon>Spermatophyta</taxon>
        <taxon>Magnoliopsida</taxon>
        <taxon>Proteales</taxon>
        <taxon>Nelumbonaceae</taxon>
        <taxon>Nelumbo</taxon>
    </lineage>
</organism>
<gene>
    <name evidence="1" type="ORF">HUJ06_012488</name>
</gene>
<dbReference type="Proteomes" id="UP000607653">
    <property type="component" value="Unassembled WGS sequence"/>
</dbReference>
<proteinExistence type="predicted"/>
<accession>A0A822YMC6</accession>
<protein>
    <submittedName>
        <fullName evidence="1">Uncharacterized protein</fullName>
    </submittedName>
</protein>
<sequence>MAEPIEPNFANSCCKNGLPASPPTPRKSIVRLCSTSFAVGRNFCGTGTDWPCYPPCGIIRRLRLFTVPVNVLKFNPPIIPSPTPVLAVAVHIDSSARLCSPVALQLNEVELVSVLGMRIEACCI</sequence>
<comment type="caution">
    <text evidence="1">The sequence shown here is derived from an EMBL/GenBank/DDBJ whole genome shotgun (WGS) entry which is preliminary data.</text>
</comment>
<evidence type="ECO:0000313" key="1">
    <source>
        <dbReference type="EMBL" id="DAD33637.1"/>
    </source>
</evidence>
<dbReference type="EMBL" id="DUZY01000003">
    <property type="protein sequence ID" value="DAD33637.1"/>
    <property type="molecule type" value="Genomic_DNA"/>
</dbReference>
<keyword evidence="2" id="KW-1185">Reference proteome</keyword>